<evidence type="ECO:0000259" key="6">
    <source>
        <dbReference type="Pfam" id="PF02826"/>
    </source>
</evidence>
<proteinExistence type="inferred from homology"/>
<dbReference type="Pfam" id="PF02826">
    <property type="entry name" value="2-Hacid_dh_C"/>
    <property type="match status" value="1"/>
</dbReference>
<dbReference type="InterPro" id="IPR006140">
    <property type="entry name" value="D-isomer_DH_NAD-bd"/>
</dbReference>
<evidence type="ECO:0000313" key="8">
    <source>
        <dbReference type="Proteomes" id="UP001271007"/>
    </source>
</evidence>
<dbReference type="SUPFAM" id="SSF51735">
    <property type="entry name" value="NAD(P)-binding Rossmann-fold domains"/>
    <property type="match status" value="1"/>
</dbReference>
<dbReference type="GO" id="GO:0051287">
    <property type="term" value="F:NAD binding"/>
    <property type="evidence" value="ECO:0007669"/>
    <property type="project" value="InterPro"/>
</dbReference>
<evidence type="ECO:0000256" key="1">
    <source>
        <dbReference type="ARBA" id="ARBA00005854"/>
    </source>
</evidence>
<dbReference type="InterPro" id="IPR006139">
    <property type="entry name" value="D-isomer_2_OHA_DH_cat_dom"/>
</dbReference>
<name>A0AAJ0D9Z9_9PEZI</name>
<comment type="similarity">
    <text evidence="1 4">Belongs to the D-isomer specific 2-hydroxyacid dehydrogenase family.</text>
</comment>
<evidence type="ECO:0000259" key="5">
    <source>
        <dbReference type="Pfam" id="PF00389"/>
    </source>
</evidence>
<keyword evidence="3" id="KW-0520">NAD</keyword>
<evidence type="ECO:0000256" key="3">
    <source>
        <dbReference type="ARBA" id="ARBA00023027"/>
    </source>
</evidence>
<organism evidence="7 8">
    <name type="scientific">Extremus antarcticus</name>
    <dbReference type="NCBI Taxonomy" id="702011"/>
    <lineage>
        <taxon>Eukaryota</taxon>
        <taxon>Fungi</taxon>
        <taxon>Dikarya</taxon>
        <taxon>Ascomycota</taxon>
        <taxon>Pezizomycotina</taxon>
        <taxon>Dothideomycetes</taxon>
        <taxon>Dothideomycetidae</taxon>
        <taxon>Mycosphaerellales</taxon>
        <taxon>Extremaceae</taxon>
        <taxon>Extremus</taxon>
    </lineage>
</organism>
<feature type="domain" description="D-isomer specific 2-hydroxyacid dehydrogenase NAD-binding" evidence="6">
    <location>
        <begin position="107"/>
        <end position="287"/>
    </location>
</feature>
<dbReference type="InterPro" id="IPR036291">
    <property type="entry name" value="NAD(P)-bd_dom_sf"/>
</dbReference>
<gene>
    <name evidence="7" type="ORF">LTR09_008876</name>
</gene>
<dbReference type="EMBL" id="JAWDJX010000036">
    <property type="protein sequence ID" value="KAK3049956.1"/>
    <property type="molecule type" value="Genomic_DNA"/>
</dbReference>
<dbReference type="SUPFAM" id="SSF52283">
    <property type="entry name" value="Formate/glycerate dehydrogenase catalytic domain-like"/>
    <property type="match status" value="1"/>
</dbReference>
<keyword evidence="8" id="KW-1185">Reference proteome</keyword>
<comment type="caution">
    <text evidence="7">The sequence shown here is derived from an EMBL/GenBank/DDBJ whole genome shotgun (WGS) entry which is preliminary data.</text>
</comment>
<dbReference type="AlphaFoldDB" id="A0AAJ0D9Z9"/>
<dbReference type="InterPro" id="IPR050418">
    <property type="entry name" value="D-iso_2-hydroxyacid_DH_PdxB"/>
</dbReference>
<dbReference type="PANTHER" id="PTHR43761:SF1">
    <property type="entry name" value="D-ISOMER SPECIFIC 2-HYDROXYACID DEHYDROGENASE CATALYTIC DOMAIN-CONTAINING PROTEIN-RELATED"/>
    <property type="match status" value="1"/>
</dbReference>
<sequence>MAKRHKIVALDNWVKPPELSFEHDRAHYPSTTLEQLPERMKDATIIIVSGTKVTRAGIESAPHLQLIAANGTGTDHIDKDAAREHGVAICRVPAQNTDSVSEHAFALYYAVRRRIVDMHGITMDGETWTANTQLALKLGKPPRTNSEETLVVVGYGALGMNVERIAKALGMRGLVAERKGASEVRDGRTAFNDAIRQGTVFVFVTPLEDGTRDMISTPELEAMDSTALLINVGRGGVINEAALAKALREGQIGGAATDVFEHEPATKENCPLLDPSIPNLVLSPHVAWYSKRTIEGTIRTVKANIEGFVNGRPQNIVVPGKRGGGDTPSSL</sequence>
<evidence type="ECO:0000256" key="2">
    <source>
        <dbReference type="ARBA" id="ARBA00023002"/>
    </source>
</evidence>
<evidence type="ECO:0000256" key="4">
    <source>
        <dbReference type="RuleBase" id="RU003719"/>
    </source>
</evidence>
<protein>
    <recommendedName>
        <fullName evidence="9">Glycerate dehydrogenase</fullName>
    </recommendedName>
</protein>
<accession>A0AAJ0D9Z9</accession>
<keyword evidence="2 4" id="KW-0560">Oxidoreductase</keyword>
<reference evidence="7" key="1">
    <citation type="submission" date="2023-04" db="EMBL/GenBank/DDBJ databases">
        <title>Black Yeasts Isolated from many extreme environments.</title>
        <authorList>
            <person name="Coleine C."/>
            <person name="Stajich J.E."/>
            <person name="Selbmann L."/>
        </authorList>
    </citation>
    <scope>NUCLEOTIDE SEQUENCE</scope>
    <source>
        <strain evidence="7">CCFEE 5312</strain>
    </source>
</reference>
<dbReference type="Proteomes" id="UP001271007">
    <property type="component" value="Unassembled WGS sequence"/>
</dbReference>
<dbReference type="PANTHER" id="PTHR43761">
    <property type="entry name" value="D-ISOMER SPECIFIC 2-HYDROXYACID DEHYDROGENASE FAMILY PROTEIN (AFU_ORTHOLOGUE AFUA_1G13630)"/>
    <property type="match status" value="1"/>
</dbReference>
<dbReference type="GO" id="GO:0016616">
    <property type="term" value="F:oxidoreductase activity, acting on the CH-OH group of donors, NAD or NADP as acceptor"/>
    <property type="evidence" value="ECO:0007669"/>
    <property type="project" value="InterPro"/>
</dbReference>
<dbReference type="Gene3D" id="3.40.50.720">
    <property type="entry name" value="NAD(P)-binding Rossmann-like Domain"/>
    <property type="match status" value="2"/>
</dbReference>
<feature type="domain" description="D-isomer specific 2-hydroxyacid dehydrogenase catalytic" evidence="5">
    <location>
        <begin position="29"/>
        <end position="317"/>
    </location>
</feature>
<dbReference type="Pfam" id="PF00389">
    <property type="entry name" value="2-Hacid_dh"/>
    <property type="match status" value="1"/>
</dbReference>
<evidence type="ECO:0008006" key="9">
    <source>
        <dbReference type="Google" id="ProtNLM"/>
    </source>
</evidence>
<evidence type="ECO:0000313" key="7">
    <source>
        <dbReference type="EMBL" id="KAK3049956.1"/>
    </source>
</evidence>